<evidence type="ECO:0000256" key="6">
    <source>
        <dbReference type="SAM" id="MobiDB-lite"/>
    </source>
</evidence>
<comment type="similarity">
    <text evidence="2 4">Belongs to the nucleosome assembly protein (NAP) family.</text>
</comment>
<proteinExistence type="inferred from homology"/>
<feature type="compositionally biased region" description="Acidic residues" evidence="6">
    <location>
        <begin position="15"/>
        <end position="25"/>
    </location>
</feature>
<gene>
    <name evidence="7" type="ORF">CCUR1050_LOCUS4746</name>
</gene>
<feature type="region of interest" description="Disordered" evidence="6">
    <location>
        <begin position="1"/>
        <end position="25"/>
    </location>
</feature>
<evidence type="ECO:0000313" key="7">
    <source>
        <dbReference type="EMBL" id="CAD8627068.1"/>
    </source>
</evidence>
<sequence length="414" mass="45231">MGRKKTPAKGAAGPTEDDDDDDEAEVEVVTAGVSGVKVGDKSGAGAAPFNFNQAVGAGFSFNFPANSGGSGNANALVPTDAQEGEEEEDIDHVEEFLKSLPESQQECVKALEELDTEVEKLQAEFRKEFRALQRKYEGLEAPTFAKRAAIISGEQKPDGAKAADGTGIPDFWLGAMRNCACISEYITEKDEVILKSLKDVTAATLTEEEGIGFRLEFTFLPNEFFTDTKLVKTYFMADGDDDPVLEKAEGTQIDWAQGKNVTVKIKKKKQRNKNGKGTRTVTKTEPCESFFNFFNPPKIPGPEDLDMPDEELEHRQQELEADYDMGVSFREKLIPHAVKWFTGEAEDDDDDYDDDEGEEEFEDDELDEGEEDEDEDEAPPRGHRGGRGGGGRGRGGGGGGGGRGGQPQQECKQQ</sequence>
<dbReference type="GO" id="GO:0005634">
    <property type="term" value="C:nucleus"/>
    <property type="evidence" value="ECO:0007669"/>
    <property type="project" value="UniProtKB-SubCell"/>
</dbReference>
<dbReference type="Pfam" id="PF00956">
    <property type="entry name" value="NAP"/>
    <property type="match status" value="1"/>
</dbReference>
<reference evidence="7" key="1">
    <citation type="submission" date="2021-01" db="EMBL/GenBank/DDBJ databases">
        <authorList>
            <person name="Corre E."/>
            <person name="Pelletier E."/>
            <person name="Niang G."/>
            <person name="Scheremetjew M."/>
            <person name="Finn R."/>
            <person name="Kale V."/>
            <person name="Holt S."/>
            <person name="Cochrane G."/>
            <person name="Meng A."/>
            <person name="Brown T."/>
            <person name="Cohen L."/>
        </authorList>
    </citation>
    <scope>NUCLEOTIDE SEQUENCE</scope>
    <source>
        <strain evidence="7">CCAP979/52</strain>
    </source>
</reference>
<evidence type="ECO:0000256" key="2">
    <source>
        <dbReference type="ARBA" id="ARBA00009947"/>
    </source>
</evidence>
<dbReference type="SUPFAM" id="SSF143113">
    <property type="entry name" value="NAP-like"/>
    <property type="match status" value="1"/>
</dbReference>
<feature type="coiled-coil region" evidence="5">
    <location>
        <begin position="104"/>
        <end position="131"/>
    </location>
</feature>
<dbReference type="AlphaFoldDB" id="A0A7S0LZG8"/>
<dbReference type="EMBL" id="HBEZ01008554">
    <property type="protein sequence ID" value="CAD8627068.1"/>
    <property type="molecule type" value="Transcribed_RNA"/>
</dbReference>
<evidence type="ECO:0000256" key="4">
    <source>
        <dbReference type="RuleBase" id="RU003876"/>
    </source>
</evidence>
<dbReference type="FunFam" id="3.30.1120.90:FF:000005">
    <property type="entry name" value="Nucleosome assembly protein11"/>
    <property type="match status" value="1"/>
</dbReference>
<name>A0A7S0LZG8_9CRYP</name>
<accession>A0A7S0LZG8</accession>
<evidence type="ECO:0008006" key="8">
    <source>
        <dbReference type="Google" id="ProtNLM"/>
    </source>
</evidence>
<dbReference type="Gene3D" id="1.20.5.1500">
    <property type="match status" value="1"/>
</dbReference>
<dbReference type="InterPro" id="IPR002164">
    <property type="entry name" value="NAP_family"/>
</dbReference>
<dbReference type="PANTHER" id="PTHR11875">
    <property type="entry name" value="TESTIS-SPECIFIC Y-ENCODED PROTEIN"/>
    <property type="match status" value="1"/>
</dbReference>
<organism evidence="7">
    <name type="scientific">Cryptomonas curvata</name>
    <dbReference type="NCBI Taxonomy" id="233186"/>
    <lineage>
        <taxon>Eukaryota</taxon>
        <taxon>Cryptophyceae</taxon>
        <taxon>Cryptomonadales</taxon>
        <taxon>Cryptomonadaceae</taxon>
        <taxon>Cryptomonas</taxon>
    </lineage>
</organism>
<comment type="subcellular location">
    <subcellularLocation>
        <location evidence="1">Nucleus</location>
    </subcellularLocation>
</comment>
<feature type="compositionally biased region" description="Acidic residues" evidence="6">
    <location>
        <begin position="344"/>
        <end position="377"/>
    </location>
</feature>
<evidence type="ECO:0000256" key="1">
    <source>
        <dbReference type="ARBA" id="ARBA00004123"/>
    </source>
</evidence>
<keyword evidence="3" id="KW-0539">Nucleus</keyword>
<dbReference type="Gene3D" id="3.30.1120.90">
    <property type="entry name" value="Nucleosome assembly protein"/>
    <property type="match status" value="1"/>
</dbReference>
<protein>
    <recommendedName>
        <fullName evidence="8">Nucleosome assembly protein</fullName>
    </recommendedName>
</protein>
<evidence type="ECO:0000256" key="5">
    <source>
        <dbReference type="SAM" id="Coils"/>
    </source>
</evidence>
<dbReference type="GO" id="GO:0006334">
    <property type="term" value="P:nucleosome assembly"/>
    <property type="evidence" value="ECO:0007669"/>
    <property type="project" value="InterPro"/>
</dbReference>
<feature type="compositionally biased region" description="Gly residues" evidence="6">
    <location>
        <begin position="387"/>
        <end position="405"/>
    </location>
</feature>
<keyword evidence="5" id="KW-0175">Coiled coil</keyword>
<feature type="region of interest" description="Disordered" evidence="6">
    <location>
        <begin position="340"/>
        <end position="414"/>
    </location>
</feature>
<evidence type="ECO:0000256" key="3">
    <source>
        <dbReference type="ARBA" id="ARBA00023242"/>
    </source>
</evidence>
<dbReference type="InterPro" id="IPR037231">
    <property type="entry name" value="NAP-like_sf"/>
</dbReference>